<dbReference type="GO" id="GO:0010181">
    <property type="term" value="F:FMN binding"/>
    <property type="evidence" value="ECO:0007669"/>
    <property type="project" value="InterPro"/>
</dbReference>
<name>A0AA39JNY7_9AGAR</name>
<keyword evidence="1" id="KW-0560">Oxidoreductase</keyword>
<dbReference type="Gene3D" id="2.30.110.10">
    <property type="entry name" value="Electron Transport, Fmn-binding Protein, Chain A"/>
    <property type="match status" value="1"/>
</dbReference>
<evidence type="ECO:0000313" key="3">
    <source>
        <dbReference type="EMBL" id="KAK0444804.1"/>
    </source>
</evidence>
<proteinExistence type="predicted"/>
<dbReference type="PANTHER" id="PTHR30466">
    <property type="entry name" value="FLAVIN REDUCTASE"/>
    <property type="match status" value="1"/>
</dbReference>
<dbReference type="Proteomes" id="UP001175226">
    <property type="component" value="Unassembled WGS sequence"/>
</dbReference>
<dbReference type="SUPFAM" id="SSF50475">
    <property type="entry name" value="FMN-binding split barrel"/>
    <property type="match status" value="1"/>
</dbReference>
<feature type="domain" description="Flavin reductase like" evidence="2">
    <location>
        <begin position="63"/>
        <end position="242"/>
    </location>
</feature>
<reference evidence="3" key="1">
    <citation type="submission" date="2023-06" db="EMBL/GenBank/DDBJ databases">
        <authorList>
            <consortium name="Lawrence Berkeley National Laboratory"/>
            <person name="Ahrendt S."/>
            <person name="Sahu N."/>
            <person name="Indic B."/>
            <person name="Wong-Bajracharya J."/>
            <person name="Merenyi Z."/>
            <person name="Ke H.-M."/>
            <person name="Monk M."/>
            <person name="Kocsube S."/>
            <person name="Drula E."/>
            <person name="Lipzen A."/>
            <person name="Balint B."/>
            <person name="Henrissat B."/>
            <person name="Andreopoulos B."/>
            <person name="Martin F.M."/>
            <person name="Harder C.B."/>
            <person name="Rigling D."/>
            <person name="Ford K.L."/>
            <person name="Foster G.D."/>
            <person name="Pangilinan J."/>
            <person name="Papanicolaou A."/>
            <person name="Barry K."/>
            <person name="LaButti K."/>
            <person name="Viragh M."/>
            <person name="Koriabine M."/>
            <person name="Yan M."/>
            <person name="Riley R."/>
            <person name="Champramary S."/>
            <person name="Plett K.L."/>
            <person name="Tsai I.J."/>
            <person name="Slot J."/>
            <person name="Sipos G."/>
            <person name="Plett J."/>
            <person name="Nagy L.G."/>
            <person name="Grigoriev I.V."/>
        </authorList>
    </citation>
    <scope>NUCLEOTIDE SEQUENCE</scope>
    <source>
        <strain evidence="3">FPL87.14</strain>
    </source>
</reference>
<evidence type="ECO:0000313" key="4">
    <source>
        <dbReference type="Proteomes" id="UP001175226"/>
    </source>
</evidence>
<gene>
    <name evidence="3" type="ORF">EV421DRAFT_370904</name>
</gene>
<dbReference type="Pfam" id="PF01613">
    <property type="entry name" value="Flavin_Reduct"/>
    <property type="match status" value="1"/>
</dbReference>
<organism evidence="3 4">
    <name type="scientific">Armillaria borealis</name>
    <dbReference type="NCBI Taxonomy" id="47425"/>
    <lineage>
        <taxon>Eukaryota</taxon>
        <taxon>Fungi</taxon>
        <taxon>Dikarya</taxon>
        <taxon>Basidiomycota</taxon>
        <taxon>Agaricomycotina</taxon>
        <taxon>Agaricomycetes</taxon>
        <taxon>Agaricomycetidae</taxon>
        <taxon>Agaricales</taxon>
        <taxon>Marasmiineae</taxon>
        <taxon>Physalacriaceae</taxon>
        <taxon>Armillaria</taxon>
    </lineage>
</organism>
<dbReference type="SMART" id="SM00903">
    <property type="entry name" value="Flavin_Reduct"/>
    <property type="match status" value="1"/>
</dbReference>
<dbReference type="PANTHER" id="PTHR30466:SF1">
    <property type="entry name" value="FMN REDUCTASE (NADH) RUTF"/>
    <property type="match status" value="1"/>
</dbReference>
<accession>A0AA39JNY7</accession>
<dbReference type="InterPro" id="IPR002563">
    <property type="entry name" value="Flavin_Rdtase-like_dom"/>
</dbReference>
<dbReference type="EMBL" id="JAUEPT010000018">
    <property type="protein sequence ID" value="KAK0444804.1"/>
    <property type="molecule type" value="Genomic_DNA"/>
</dbReference>
<sequence length="250" mass="28179">MFFVNISQFVLVGFRRRSVKWTALVNKAMSLLKRLHHARRLTRSLSTAISTEETVKNDFRDLMRRAAQPVAVVTALTREGYRYHGATLSSFTSIALDPHPLVAFSLRMPSRLANAIKTIPPNPSTPHLVVNILAEHQPHRAEDFVNATENMWDHIPHTHSEEGIPVLSGSLGAISCRLVGPPIPLHDLDFLELGVEERLAEAPVLSSELYLARVLRVEKVDQEAGLKREVLPLIYRHRTYTTCLPFDKLT</sequence>
<evidence type="ECO:0000259" key="2">
    <source>
        <dbReference type="SMART" id="SM00903"/>
    </source>
</evidence>
<evidence type="ECO:0000256" key="1">
    <source>
        <dbReference type="ARBA" id="ARBA00023002"/>
    </source>
</evidence>
<comment type="caution">
    <text evidence="3">The sequence shown here is derived from an EMBL/GenBank/DDBJ whole genome shotgun (WGS) entry which is preliminary data.</text>
</comment>
<dbReference type="InterPro" id="IPR012349">
    <property type="entry name" value="Split_barrel_FMN-bd"/>
</dbReference>
<dbReference type="AlphaFoldDB" id="A0AA39JNY7"/>
<dbReference type="GO" id="GO:0042602">
    <property type="term" value="F:riboflavin reductase (NADPH) activity"/>
    <property type="evidence" value="ECO:0007669"/>
    <property type="project" value="TreeGrafter"/>
</dbReference>
<dbReference type="InterPro" id="IPR050268">
    <property type="entry name" value="NADH-dep_flavin_reductase"/>
</dbReference>
<protein>
    <submittedName>
        <fullName evidence="3">Flavin reductase like domain-containing protein</fullName>
    </submittedName>
</protein>
<keyword evidence="4" id="KW-1185">Reference proteome</keyword>